<evidence type="ECO:0000313" key="1">
    <source>
        <dbReference type="EMBL" id="KKY00079.1"/>
    </source>
</evidence>
<proteinExistence type="predicted"/>
<dbReference type="Pfam" id="PF03692">
    <property type="entry name" value="CxxCxxCC"/>
    <property type="match status" value="1"/>
</dbReference>
<dbReference type="Proteomes" id="UP000034407">
    <property type="component" value="Unassembled WGS sequence"/>
</dbReference>
<evidence type="ECO:0000313" key="2">
    <source>
        <dbReference type="Proteomes" id="UP000034407"/>
    </source>
</evidence>
<dbReference type="PATRIC" id="fig|1629550.3.peg.2743"/>
<dbReference type="RefSeq" id="WP_046824174.1">
    <property type="nucleotide sequence ID" value="NZ_LBBT01000338.1"/>
</dbReference>
<accession>A0A0M3DF31</accession>
<organism evidence="1 2">
    <name type="scientific">Paraclostridium benzoelyticum</name>
    <dbReference type="NCBI Taxonomy" id="1629550"/>
    <lineage>
        <taxon>Bacteria</taxon>
        <taxon>Bacillati</taxon>
        <taxon>Bacillota</taxon>
        <taxon>Clostridia</taxon>
        <taxon>Peptostreptococcales</taxon>
        <taxon>Peptostreptococcaceae</taxon>
        <taxon>Paraclostridium</taxon>
    </lineage>
</organism>
<sequence length="242" mass="28583">MASLKKIDIEKSINFAKENKLIDELNKVYESVPNGNCTGCGNCCMESVGINLIEFINIYHYLSLDEDLRKKCLSKVIDYYLLEYVKKSPCPFKDENNRCLIYEVRPLNCRIYGHWTKEDYNSNLENISNRNKEYASLIKDKYKFEINNDVVNFKINYCESFKPNDRYLRKDERLNFADSMMVLDSKIYSKGIMNIEFKDRGIVEYFIESLLYEDTAYNIKIRVSKDESVRKCALDRLKTIVL</sequence>
<comment type="caution">
    <text evidence="1">The sequence shown here is derived from an EMBL/GenBank/DDBJ whole genome shotgun (WGS) entry which is preliminary data.</text>
</comment>
<dbReference type="AlphaFoldDB" id="A0A0M3DF31"/>
<protein>
    <recommendedName>
        <fullName evidence="3">Fe-S oxidoreductase</fullName>
    </recommendedName>
</protein>
<dbReference type="InterPro" id="IPR005358">
    <property type="entry name" value="Puta_zinc/iron-chelating_dom"/>
</dbReference>
<evidence type="ECO:0008006" key="3">
    <source>
        <dbReference type="Google" id="ProtNLM"/>
    </source>
</evidence>
<gene>
    <name evidence="1" type="ORF">VN21_16195</name>
</gene>
<dbReference type="PANTHER" id="PTHR35866:SF1">
    <property type="entry name" value="YKGJ FAMILY CYSTEINE CLUSTER PROTEIN"/>
    <property type="match status" value="1"/>
</dbReference>
<reference evidence="1 2" key="1">
    <citation type="submission" date="2015-04" db="EMBL/GenBank/DDBJ databases">
        <title>Microcin producing Clostridium sp. JC272T.</title>
        <authorList>
            <person name="Jyothsna T."/>
            <person name="Sasikala C."/>
            <person name="Ramana C."/>
        </authorList>
    </citation>
    <scope>NUCLEOTIDE SEQUENCE [LARGE SCALE GENOMIC DNA]</scope>
    <source>
        <strain evidence="1 2">JC272</strain>
    </source>
</reference>
<dbReference type="PANTHER" id="PTHR35866">
    <property type="entry name" value="PUTATIVE-RELATED"/>
    <property type="match status" value="1"/>
</dbReference>
<dbReference type="OrthoDB" id="9810361at2"/>
<dbReference type="EMBL" id="LBBT01000338">
    <property type="protein sequence ID" value="KKY00079.1"/>
    <property type="molecule type" value="Genomic_DNA"/>
</dbReference>
<keyword evidence="2" id="KW-1185">Reference proteome</keyword>
<name>A0A0M3DF31_9FIRM</name>